<keyword evidence="6 13" id="KW-0547">Nucleotide-binding</keyword>
<evidence type="ECO:0000313" key="17">
    <source>
        <dbReference type="Proteomes" id="UP000030125"/>
    </source>
</evidence>
<dbReference type="GO" id="GO:0005886">
    <property type="term" value="C:plasma membrane"/>
    <property type="evidence" value="ECO:0007669"/>
    <property type="project" value="UniProtKB-SubCell"/>
</dbReference>
<dbReference type="PROSITE" id="PS50901">
    <property type="entry name" value="FTSK"/>
    <property type="match status" value="1"/>
</dbReference>
<feature type="domain" description="FtsK" evidence="15">
    <location>
        <begin position="494"/>
        <end position="699"/>
    </location>
</feature>
<dbReference type="EMBL" id="JQJD01000010">
    <property type="protein sequence ID" value="KGN82528.1"/>
    <property type="molecule type" value="Genomic_DNA"/>
</dbReference>
<dbReference type="OrthoDB" id="9807790at2"/>
<keyword evidence="9 14" id="KW-1133">Transmembrane helix</keyword>
<dbReference type="AlphaFoldDB" id="A0A0A2EUD3"/>
<dbReference type="InterPro" id="IPR002543">
    <property type="entry name" value="FtsK_dom"/>
</dbReference>
<dbReference type="RefSeq" id="WP_036850889.1">
    <property type="nucleotide sequence ID" value="NZ_JQJD01000010.1"/>
</dbReference>
<proteinExistence type="inferred from homology"/>
<name>A0A0A2EUD3_PORCN</name>
<organism evidence="16 17">
    <name type="scientific">Porphyromonas cangingivalis</name>
    <dbReference type="NCBI Taxonomy" id="36874"/>
    <lineage>
        <taxon>Bacteria</taxon>
        <taxon>Pseudomonadati</taxon>
        <taxon>Bacteroidota</taxon>
        <taxon>Bacteroidia</taxon>
        <taxon>Bacteroidales</taxon>
        <taxon>Porphyromonadaceae</taxon>
        <taxon>Porphyromonas</taxon>
    </lineage>
</organism>
<keyword evidence="7" id="KW-0159">Chromosome partition</keyword>
<dbReference type="InterPro" id="IPR050206">
    <property type="entry name" value="FtsK/SpoIIIE/SftA"/>
</dbReference>
<evidence type="ECO:0000256" key="4">
    <source>
        <dbReference type="ARBA" id="ARBA00022618"/>
    </source>
</evidence>
<evidence type="ECO:0000256" key="2">
    <source>
        <dbReference type="ARBA" id="ARBA00006474"/>
    </source>
</evidence>
<evidence type="ECO:0000256" key="11">
    <source>
        <dbReference type="ARBA" id="ARBA00023136"/>
    </source>
</evidence>
<feature type="binding site" evidence="13">
    <location>
        <begin position="512"/>
        <end position="519"/>
    </location>
    <ligand>
        <name>ATP</name>
        <dbReference type="ChEBI" id="CHEBI:30616"/>
    </ligand>
</feature>
<reference evidence="16 17" key="1">
    <citation type="submission" date="2014-08" db="EMBL/GenBank/DDBJ databases">
        <title>Porphyromonas cangingivalis strain:COT-109_OH1386 Genome sequencing.</title>
        <authorList>
            <person name="Wallis C."/>
            <person name="Deusch O."/>
            <person name="O'Flynn C."/>
            <person name="Davis I."/>
            <person name="Jospin G."/>
            <person name="Darling A.E."/>
            <person name="Coil D.A."/>
            <person name="Alexiev A."/>
            <person name="Horsfall A."/>
            <person name="Kirkwood N."/>
            <person name="Harris S."/>
            <person name="Eisen J.A."/>
        </authorList>
    </citation>
    <scope>NUCLEOTIDE SEQUENCE [LARGE SCALE GENOMIC DNA]</scope>
    <source>
        <strain evidence="17">COT-109 OH1386</strain>
    </source>
</reference>
<dbReference type="Gene3D" id="1.10.10.10">
    <property type="entry name" value="Winged helix-like DNA-binding domain superfamily/Winged helix DNA-binding domain"/>
    <property type="match status" value="1"/>
</dbReference>
<evidence type="ECO:0000256" key="13">
    <source>
        <dbReference type="PROSITE-ProRule" id="PRU00289"/>
    </source>
</evidence>
<gene>
    <name evidence="16" type="ORF">HQ35_02975</name>
</gene>
<evidence type="ECO:0000256" key="5">
    <source>
        <dbReference type="ARBA" id="ARBA00022692"/>
    </source>
</evidence>
<evidence type="ECO:0000313" key="16">
    <source>
        <dbReference type="EMBL" id="KGN82528.1"/>
    </source>
</evidence>
<dbReference type="Gene3D" id="3.40.50.300">
    <property type="entry name" value="P-loop containing nucleotide triphosphate hydrolases"/>
    <property type="match status" value="1"/>
</dbReference>
<dbReference type="eggNOG" id="COG1674">
    <property type="taxonomic scope" value="Bacteria"/>
</dbReference>
<keyword evidence="8 13" id="KW-0067">ATP-binding</keyword>
<evidence type="ECO:0000256" key="9">
    <source>
        <dbReference type="ARBA" id="ARBA00022989"/>
    </source>
</evidence>
<evidence type="ECO:0000256" key="3">
    <source>
        <dbReference type="ARBA" id="ARBA00022475"/>
    </source>
</evidence>
<dbReference type="Gene3D" id="3.30.980.40">
    <property type="match status" value="1"/>
</dbReference>
<keyword evidence="11 14" id="KW-0472">Membrane</keyword>
<dbReference type="SUPFAM" id="SSF52540">
    <property type="entry name" value="P-loop containing nucleoside triphosphate hydrolases"/>
    <property type="match status" value="1"/>
</dbReference>
<dbReference type="GO" id="GO:0007059">
    <property type="term" value="P:chromosome segregation"/>
    <property type="evidence" value="ECO:0007669"/>
    <property type="project" value="UniProtKB-KW"/>
</dbReference>
<dbReference type="GO" id="GO:0005524">
    <property type="term" value="F:ATP binding"/>
    <property type="evidence" value="ECO:0007669"/>
    <property type="project" value="UniProtKB-UniRule"/>
</dbReference>
<feature type="transmembrane region" description="Helical" evidence="14">
    <location>
        <begin position="103"/>
        <end position="123"/>
    </location>
</feature>
<keyword evidence="17" id="KW-1185">Reference proteome</keyword>
<dbReference type="InterPro" id="IPR036390">
    <property type="entry name" value="WH_DNA-bd_sf"/>
</dbReference>
<keyword evidence="4" id="KW-0132">Cell division</keyword>
<feature type="transmembrane region" description="Helical" evidence="14">
    <location>
        <begin position="37"/>
        <end position="62"/>
    </location>
</feature>
<keyword evidence="3" id="KW-1003">Cell membrane</keyword>
<keyword evidence="10" id="KW-0238">DNA-binding</keyword>
<dbReference type="GO" id="GO:0003677">
    <property type="term" value="F:DNA binding"/>
    <property type="evidence" value="ECO:0007669"/>
    <property type="project" value="UniProtKB-KW"/>
</dbReference>
<feature type="transmembrane region" description="Helical" evidence="14">
    <location>
        <begin position="135"/>
        <end position="155"/>
    </location>
</feature>
<accession>A0A0A2EUD3</accession>
<evidence type="ECO:0000256" key="14">
    <source>
        <dbReference type="SAM" id="Phobius"/>
    </source>
</evidence>
<dbReference type="Pfam" id="PF01580">
    <property type="entry name" value="FtsK_SpoIIIE"/>
    <property type="match status" value="1"/>
</dbReference>
<dbReference type="SUPFAM" id="SSF46785">
    <property type="entry name" value="Winged helix' DNA-binding domain"/>
    <property type="match status" value="1"/>
</dbReference>
<sequence length="850" mass="94707">MRKNNKSSKRAENRFGTNNISAFIRNIFSGETLKDNIAPIVGIVLLALSVFLIYSYASYLIFGSDDQSIMTSNAIDMEEAVKSTANPSGFRGAYMMHLLVNGWVGLSAVIIFVYMLFLGFSIVRRNNMRKIRMLILAAISIFWLSLFFTTILHPWSDSFFFRPGGIIGVEMYDYLRGQIGTFGIILLLITTAVITGFVFFSIVRKKYKEWTLAQKAEKESPLPTEGLNVDEKKERWWSKLLPKKKNTEKAEVPTMVAPIEDTVPTEDLSVEEAYDRAYLEPISEEVALAKGDDKEEVEDINPAGSYNPSQETPEGLDIEIIDTRKEDVGATYTLSPQDKARELVAELGEYDPRLDLGQFKMPTFDLLEDRTVTNISIDHEEVQRNKESITETLKNFGIGISSIRATVGPTITLYEVVPESGVKISRIRNLEDDIALSLSALGIRIIAPMPGKGTVGLEVPNKNPQVVGMRSVIASKKFQEATYDLPVALGRTITNDIFTFDLAKVPHLLVAGATGQGKSVGLNAIITSLLYRKHPAELKFVMIDPKMVEFSVYSAIEKHYMAKLPGEKDCIITDTKRVVTTLNSLCQEMDERYELLTKAKVRNIKEYNALFKGRSLNPANGHRFMPYLIVIIDEYGDLIMTAGKEIELPIARLAQKARAVGIHAIIATQRPTASIITGTIKANFPGRISFRVFSMIDSRTILDAPGANRLVGKGDLLYSQGNEFIRVQCAFVDTPEVNRVVDYISSQRGFAHAYELPEVSANESSNGDFPGAIDMDEKDPLFEQVARMLVLEQQGSVSFIQRKFSIGYNRAGRLMDQLEAAGIVSAPDGSKGREVLVKSEEHLRDILSQF</sequence>
<dbReference type="Pfam" id="PF17854">
    <property type="entry name" value="FtsK_alpha"/>
    <property type="match status" value="1"/>
</dbReference>
<feature type="transmembrane region" description="Helical" evidence="14">
    <location>
        <begin position="179"/>
        <end position="203"/>
    </location>
</feature>
<keyword evidence="5 14" id="KW-0812">Transmembrane</keyword>
<dbReference type="PANTHER" id="PTHR22683:SF41">
    <property type="entry name" value="DNA TRANSLOCASE FTSK"/>
    <property type="match status" value="1"/>
</dbReference>
<dbReference type="InterPro" id="IPR041027">
    <property type="entry name" value="FtsK_alpha"/>
</dbReference>
<dbReference type="InterPro" id="IPR036388">
    <property type="entry name" value="WH-like_DNA-bd_sf"/>
</dbReference>
<evidence type="ECO:0000256" key="10">
    <source>
        <dbReference type="ARBA" id="ARBA00023125"/>
    </source>
</evidence>
<dbReference type="InterPro" id="IPR018541">
    <property type="entry name" value="Ftsk_gamma"/>
</dbReference>
<evidence type="ECO:0000259" key="15">
    <source>
        <dbReference type="PROSITE" id="PS50901"/>
    </source>
</evidence>
<comment type="subcellular location">
    <subcellularLocation>
        <location evidence="1">Cell membrane</location>
        <topology evidence="1">Multi-pass membrane protein</topology>
    </subcellularLocation>
</comment>
<keyword evidence="12" id="KW-0131">Cell cycle</keyword>
<evidence type="ECO:0000256" key="8">
    <source>
        <dbReference type="ARBA" id="ARBA00022840"/>
    </source>
</evidence>
<dbReference type="GO" id="GO:0051301">
    <property type="term" value="P:cell division"/>
    <property type="evidence" value="ECO:0007669"/>
    <property type="project" value="UniProtKB-KW"/>
</dbReference>
<dbReference type="SMART" id="SM00843">
    <property type="entry name" value="Ftsk_gamma"/>
    <property type="match status" value="1"/>
</dbReference>
<dbReference type="PANTHER" id="PTHR22683">
    <property type="entry name" value="SPORULATION PROTEIN RELATED"/>
    <property type="match status" value="1"/>
</dbReference>
<comment type="caution">
    <text evidence="16">The sequence shown here is derived from an EMBL/GenBank/DDBJ whole genome shotgun (WGS) entry which is preliminary data.</text>
</comment>
<comment type="similarity">
    <text evidence="2">Belongs to the FtsK/SpoIIIE/SftA family.</text>
</comment>
<evidence type="ECO:0000256" key="6">
    <source>
        <dbReference type="ARBA" id="ARBA00022741"/>
    </source>
</evidence>
<dbReference type="InterPro" id="IPR025199">
    <property type="entry name" value="FtsK_4TM"/>
</dbReference>
<protein>
    <recommendedName>
        <fullName evidence="15">FtsK domain-containing protein</fullName>
    </recommendedName>
</protein>
<evidence type="ECO:0000256" key="12">
    <source>
        <dbReference type="ARBA" id="ARBA00023306"/>
    </source>
</evidence>
<evidence type="ECO:0000256" key="7">
    <source>
        <dbReference type="ARBA" id="ARBA00022829"/>
    </source>
</evidence>
<evidence type="ECO:0000256" key="1">
    <source>
        <dbReference type="ARBA" id="ARBA00004651"/>
    </source>
</evidence>
<dbReference type="InterPro" id="IPR027417">
    <property type="entry name" value="P-loop_NTPase"/>
</dbReference>
<dbReference type="Pfam" id="PF13491">
    <property type="entry name" value="FtsK_4TM"/>
    <property type="match status" value="1"/>
</dbReference>
<dbReference type="Proteomes" id="UP000030125">
    <property type="component" value="Unassembled WGS sequence"/>
</dbReference>
<dbReference type="Pfam" id="PF09397">
    <property type="entry name" value="FtsK_gamma"/>
    <property type="match status" value="1"/>
</dbReference>
<dbReference type="STRING" id="36874.HQ34_05365"/>